<feature type="domain" description="RCK N-terminal" evidence="10">
    <location>
        <begin position="419"/>
        <end position="536"/>
    </location>
</feature>
<evidence type="ECO:0000256" key="4">
    <source>
        <dbReference type="ARBA" id="ARBA00022449"/>
    </source>
</evidence>
<dbReference type="GO" id="GO:0016020">
    <property type="term" value="C:membrane"/>
    <property type="evidence" value="ECO:0007669"/>
    <property type="project" value="UniProtKB-SubCell"/>
</dbReference>
<dbReference type="NCBIfam" id="NF007950">
    <property type="entry name" value="PRK10669.1"/>
    <property type="match status" value="1"/>
</dbReference>
<dbReference type="Proteomes" id="UP000594059">
    <property type="component" value="Chromosome"/>
</dbReference>
<feature type="transmembrane region" description="Helical" evidence="9">
    <location>
        <begin position="309"/>
        <end position="328"/>
    </location>
</feature>
<proteinExistence type="inferred from homology"/>
<feature type="transmembrane region" description="Helical" evidence="9">
    <location>
        <begin position="118"/>
        <end position="137"/>
    </location>
</feature>
<dbReference type="GO" id="GO:1902600">
    <property type="term" value="P:proton transmembrane transport"/>
    <property type="evidence" value="ECO:0007669"/>
    <property type="project" value="InterPro"/>
</dbReference>
<keyword evidence="3" id="KW-0813">Transport</keyword>
<accession>A0A7S6UGJ0</accession>
<sequence>MPHETDLINIIAVGLLLAFVFGALANRLRLSPLVGYLAAGIVAGPFTPGFVGDQDLAAQLAEIGVMLLMFGVGLHFSIKDLMAVKWIAIPGALAQTTVATLLGWGLASWMGWSTVHGLVFGFSLATASTVVLLRAMEDRRLLDTNRGRIAVGWLIVEDLLCVVALVLMPVLGEITNPSPGGEVHTFGSIVVSMVLTVMQVSAFVAVMLVVGRRVIPWVLERTAGTGSRELFTLAVLSIALGVAYGSAELFGVSFALGAFFAGLLLNESEFSHKAASDSLPLRDAFAVLFFVSVGMLFDPRILVEQPLHVLATVLIILFGKSAAAYVIVRAFGYPNITALTISASLAQIGEFAFIIAGLGVALGIMNDEAQDLVLAGALITIMLNPLIFVLVDRWQARNEQRGAEQGAPVPTAGPALELDNHAIVIGFGRVGRELVKLLRENDVPVLVIDDSGHHVDRAHAMGIPAIRGNAAADLVLAEAHPENATIAILAIPQPLEAGETMAKLRAINPSLTLLARAHSDGEVQHLLAHGADGVVLAERELAHSLAEMVMATPPYRGANHLPRVASD</sequence>
<dbReference type="Gene3D" id="1.20.1530.20">
    <property type="match status" value="1"/>
</dbReference>
<feature type="transmembrane region" description="Helical" evidence="9">
    <location>
        <begin position="149"/>
        <end position="171"/>
    </location>
</feature>
<name>A0A7S6UGJ0_9GAMM</name>
<dbReference type="InterPro" id="IPR038770">
    <property type="entry name" value="Na+/solute_symporter_sf"/>
</dbReference>
<evidence type="ECO:0000313" key="12">
    <source>
        <dbReference type="Proteomes" id="UP000594059"/>
    </source>
</evidence>
<dbReference type="Pfam" id="PF00999">
    <property type="entry name" value="Na_H_Exchanger"/>
    <property type="match status" value="1"/>
</dbReference>
<feature type="transmembrane region" description="Helical" evidence="9">
    <location>
        <begin position="57"/>
        <end position="76"/>
    </location>
</feature>
<dbReference type="SUPFAM" id="SSF51735">
    <property type="entry name" value="NAD(P)-binding Rossmann-fold domains"/>
    <property type="match status" value="1"/>
</dbReference>
<evidence type="ECO:0000256" key="9">
    <source>
        <dbReference type="SAM" id="Phobius"/>
    </source>
</evidence>
<dbReference type="InterPro" id="IPR003148">
    <property type="entry name" value="RCK_N"/>
</dbReference>
<feature type="transmembrane region" description="Helical" evidence="9">
    <location>
        <begin position="88"/>
        <end position="112"/>
    </location>
</feature>
<evidence type="ECO:0000256" key="5">
    <source>
        <dbReference type="ARBA" id="ARBA00022692"/>
    </source>
</evidence>
<feature type="transmembrane region" description="Helical" evidence="9">
    <location>
        <begin position="348"/>
        <end position="365"/>
    </location>
</feature>
<dbReference type="Pfam" id="PF02254">
    <property type="entry name" value="TrkA_N"/>
    <property type="match status" value="1"/>
</dbReference>
<evidence type="ECO:0000313" key="11">
    <source>
        <dbReference type="EMBL" id="QOW19883.1"/>
    </source>
</evidence>
<dbReference type="InterPro" id="IPR006153">
    <property type="entry name" value="Cation/H_exchanger_TM"/>
</dbReference>
<gene>
    <name evidence="11" type="ORF">INQ41_02090</name>
</gene>
<comment type="similarity">
    <text evidence="2">Belongs to the monovalent cation:proton antiporter 2 (CPA2) transporter (TC 2.A.37) family.</text>
</comment>
<dbReference type="AlphaFoldDB" id="A0A7S6UGJ0"/>
<dbReference type="GO" id="GO:0015297">
    <property type="term" value="F:antiporter activity"/>
    <property type="evidence" value="ECO:0007669"/>
    <property type="project" value="UniProtKB-KW"/>
</dbReference>
<evidence type="ECO:0000256" key="2">
    <source>
        <dbReference type="ARBA" id="ARBA00005551"/>
    </source>
</evidence>
<keyword evidence="4" id="KW-0050">Antiport</keyword>
<dbReference type="KEGG" id="lcic:INQ41_02090"/>
<keyword evidence="5 9" id="KW-0812">Transmembrane</keyword>
<evidence type="ECO:0000256" key="8">
    <source>
        <dbReference type="ARBA" id="ARBA00023136"/>
    </source>
</evidence>
<dbReference type="RefSeq" id="WP_193985825.1">
    <property type="nucleotide sequence ID" value="NZ_CP063656.1"/>
</dbReference>
<protein>
    <submittedName>
        <fullName evidence="11">Kef family K(+) transporter</fullName>
    </submittedName>
</protein>
<evidence type="ECO:0000256" key="3">
    <source>
        <dbReference type="ARBA" id="ARBA00022448"/>
    </source>
</evidence>
<feature type="transmembrane region" description="Helical" evidence="9">
    <location>
        <begin position="372"/>
        <end position="391"/>
    </location>
</feature>
<dbReference type="InterPro" id="IPR036291">
    <property type="entry name" value="NAD(P)-bd_dom_sf"/>
</dbReference>
<feature type="transmembrane region" description="Helical" evidence="9">
    <location>
        <begin position="6"/>
        <end position="26"/>
    </location>
</feature>
<evidence type="ECO:0000259" key="10">
    <source>
        <dbReference type="PROSITE" id="PS51201"/>
    </source>
</evidence>
<evidence type="ECO:0000256" key="1">
    <source>
        <dbReference type="ARBA" id="ARBA00004141"/>
    </source>
</evidence>
<dbReference type="Gene3D" id="3.40.50.720">
    <property type="entry name" value="NAD(P)-binding Rossmann-like Domain"/>
    <property type="match status" value="1"/>
</dbReference>
<comment type="subcellular location">
    <subcellularLocation>
        <location evidence="1">Membrane</location>
        <topology evidence="1">Multi-pass membrane protein</topology>
    </subcellularLocation>
</comment>
<evidence type="ECO:0000256" key="6">
    <source>
        <dbReference type="ARBA" id="ARBA00022989"/>
    </source>
</evidence>
<keyword evidence="7" id="KW-0406">Ion transport</keyword>
<organism evidence="11 12">
    <name type="scientific">Novilysobacter ciconiae</name>
    <dbReference type="NCBI Taxonomy" id="2781022"/>
    <lineage>
        <taxon>Bacteria</taxon>
        <taxon>Pseudomonadati</taxon>
        <taxon>Pseudomonadota</taxon>
        <taxon>Gammaproteobacteria</taxon>
        <taxon>Lysobacterales</taxon>
        <taxon>Lysobacteraceae</taxon>
        <taxon>Novilysobacter</taxon>
    </lineage>
</organism>
<dbReference type="PANTHER" id="PTHR42751">
    <property type="entry name" value="SODIUM/HYDROGEN EXCHANGER FAMILY/TRKA DOMAIN PROTEIN"/>
    <property type="match status" value="1"/>
</dbReference>
<dbReference type="EMBL" id="CP063656">
    <property type="protein sequence ID" value="QOW19883.1"/>
    <property type="molecule type" value="Genomic_DNA"/>
</dbReference>
<feature type="transmembrane region" description="Helical" evidence="9">
    <location>
        <begin position="33"/>
        <end position="51"/>
    </location>
</feature>
<dbReference type="PANTHER" id="PTHR42751:SF1">
    <property type="entry name" value="CATION_PROTON ANTIPORTER YBAL-RELATED"/>
    <property type="match status" value="1"/>
</dbReference>
<keyword evidence="8 9" id="KW-0472">Membrane</keyword>
<dbReference type="GO" id="GO:0006813">
    <property type="term" value="P:potassium ion transport"/>
    <property type="evidence" value="ECO:0007669"/>
    <property type="project" value="InterPro"/>
</dbReference>
<feature type="transmembrane region" description="Helical" evidence="9">
    <location>
        <begin position="183"/>
        <end position="210"/>
    </location>
</feature>
<evidence type="ECO:0000256" key="7">
    <source>
        <dbReference type="ARBA" id="ARBA00023065"/>
    </source>
</evidence>
<dbReference type="PROSITE" id="PS51201">
    <property type="entry name" value="RCK_N"/>
    <property type="match status" value="1"/>
</dbReference>
<keyword evidence="6 9" id="KW-1133">Transmembrane helix</keyword>
<keyword evidence="12" id="KW-1185">Reference proteome</keyword>
<reference evidence="11 12" key="1">
    <citation type="submission" date="2020-10" db="EMBL/GenBank/DDBJ databases">
        <title>complete genome sequencing of Lysobacter sp. H21R20.</title>
        <authorList>
            <person name="Bae J.-W."/>
            <person name="Lee S.-Y."/>
        </authorList>
    </citation>
    <scope>NUCLEOTIDE SEQUENCE [LARGE SCALE GENOMIC DNA]</scope>
    <source>
        <strain evidence="11 12">H21R20</strain>
    </source>
</reference>
<feature type="transmembrane region" description="Helical" evidence="9">
    <location>
        <begin position="230"/>
        <end position="259"/>
    </location>
</feature>